<evidence type="ECO:0000256" key="7">
    <source>
        <dbReference type="RuleBase" id="RU363032"/>
    </source>
</evidence>
<keyword evidence="5 7" id="KW-1133">Transmembrane helix</keyword>
<feature type="domain" description="ABC transmembrane type-1" evidence="8">
    <location>
        <begin position="66"/>
        <end position="250"/>
    </location>
</feature>
<dbReference type="InterPro" id="IPR000515">
    <property type="entry name" value="MetI-like"/>
</dbReference>
<keyword evidence="3" id="KW-1003">Cell membrane</keyword>
<dbReference type="EMBL" id="SNVV01000033">
    <property type="protein sequence ID" value="TDN44984.1"/>
    <property type="molecule type" value="Genomic_DNA"/>
</dbReference>
<comment type="caution">
    <text evidence="9">The sequence shown here is derived from an EMBL/GenBank/DDBJ whole genome shotgun (WGS) entry which is preliminary data.</text>
</comment>
<keyword evidence="4 7" id="KW-0812">Transmembrane</keyword>
<feature type="transmembrane region" description="Helical" evidence="7">
    <location>
        <begin position="72"/>
        <end position="94"/>
    </location>
</feature>
<keyword evidence="10" id="KW-1185">Reference proteome</keyword>
<organism evidence="9 10">
    <name type="scientific">Azoarcus indigens</name>
    <dbReference type="NCBI Taxonomy" id="29545"/>
    <lineage>
        <taxon>Bacteria</taxon>
        <taxon>Pseudomonadati</taxon>
        <taxon>Pseudomonadota</taxon>
        <taxon>Betaproteobacteria</taxon>
        <taxon>Rhodocyclales</taxon>
        <taxon>Zoogloeaceae</taxon>
        <taxon>Azoarcus</taxon>
    </lineage>
</organism>
<feature type="transmembrane region" description="Helical" evidence="7">
    <location>
        <begin position="181"/>
        <end position="208"/>
    </location>
</feature>
<dbReference type="PANTHER" id="PTHR30151:SF41">
    <property type="entry name" value="ABC TRANSPORTER PERMEASE PROTEIN"/>
    <property type="match status" value="1"/>
</dbReference>
<evidence type="ECO:0000256" key="6">
    <source>
        <dbReference type="ARBA" id="ARBA00023136"/>
    </source>
</evidence>
<keyword evidence="6 7" id="KW-0472">Membrane</keyword>
<dbReference type="Pfam" id="PF00528">
    <property type="entry name" value="BPD_transp_1"/>
    <property type="match status" value="1"/>
</dbReference>
<dbReference type="AlphaFoldDB" id="A0A4R6DKM9"/>
<accession>A0A4R6DKM9</accession>
<dbReference type="PANTHER" id="PTHR30151">
    <property type="entry name" value="ALKANE SULFONATE ABC TRANSPORTER-RELATED, MEMBRANE SUBUNIT"/>
    <property type="match status" value="1"/>
</dbReference>
<evidence type="ECO:0000256" key="3">
    <source>
        <dbReference type="ARBA" id="ARBA00022475"/>
    </source>
</evidence>
<protein>
    <submittedName>
        <fullName evidence="9">NitT/TauT family transport system permease protein</fullName>
    </submittedName>
</protein>
<evidence type="ECO:0000259" key="8">
    <source>
        <dbReference type="PROSITE" id="PS50928"/>
    </source>
</evidence>
<dbReference type="PROSITE" id="PS50928">
    <property type="entry name" value="ABC_TM1"/>
    <property type="match status" value="1"/>
</dbReference>
<sequence length="264" mass="27925">MLEMRRPGRGAGRALIRWLPPALVLLAALAGWEAAARLGWLPLTVARPSAVLRLLAAEYAGLLAELAPTLFAAAWGYLLALAVALALGSLAYLYKSLEGTVLTVGAVFNSIPIIAIAPVLIIWLGLSLSTRVAITAVVCFFPLLIAFVQGLNTRRATAAELFTVLAATPLQRFRLLALPGALPYLFMGMKITAPFALLGALVGEWTGAESGLGVVMLNAMFGLQVDRLWATVLLACVVSTAAYAYVCLLERLALPADLREGEAV</sequence>
<dbReference type="InterPro" id="IPR035906">
    <property type="entry name" value="MetI-like_sf"/>
</dbReference>
<evidence type="ECO:0000313" key="10">
    <source>
        <dbReference type="Proteomes" id="UP000295129"/>
    </source>
</evidence>
<reference evidence="9 10" key="1">
    <citation type="submission" date="2019-03" db="EMBL/GenBank/DDBJ databases">
        <title>Genomic Encyclopedia of Type Strains, Phase IV (KMG-IV): sequencing the most valuable type-strain genomes for metagenomic binning, comparative biology and taxonomic classification.</title>
        <authorList>
            <person name="Goeker M."/>
        </authorList>
    </citation>
    <scope>NUCLEOTIDE SEQUENCE [LARGE SCALE GENOMIC DNA]</scope>
    <source>
        <strain evidence="9 10">DSM 12121</strain>
    </source>
</reference>
<feature type="transmembrane region" description="Helical" evidence="7">
    <location>
        <begin position="101"/>
        <end position="126"/>
    </location>
</feature>
<comment type="similarity">
    <text evidence="7">Belongs to the binding-protein-dependent transport system permease family.</text>
</comment>
<evidence type="ECO:0000256" key="5">
    <source>
        <dbReference type="ARBA" id="ARBA00022989"/>
    </source>
</evidence>
<dbReference type="Proteomes" id="UP000295129">
    <property type="component" value="Unassembled WGS sequence"/>
</dbReference>
<dbReference type="SUPFAM" id="SSF161098">
    <property type="entry name" value="MetI-like"/>
    <property type="match status" value="1"/>
</dbReference>
<evidence type="ECO:0000256" key="1">
    <source>
        <dbReference type="ARBA" id="ARBA00004651"/>
    </source>
</evidence>
<name>A0A4R6DKM9_9RHOO</name>
<dbReference type="Gene3D" id="1.10.3720.10">
    <property type="entry name" value="MetI-like"/>
    <property type="match status" value="1"/>
</dbReference>
<evidence type="ECO:0000256" key="2">
    <source>
        <dbReference type="ARBA" id="ARBA00022448"/>
    </source>
</evidence>
<feature type="transmembrane region" description="Helical" evidence="7">
    <location>
        <begin position="228"/>
        <end position="249"/>
    </location>
</feature>
<keyword evidence="2 7" id="KW-0813">Transport</keyword>
<gene>
    <name evidence="9" type="ORF">C7389_13329</name>
</gene>
<dbReference type="GO" id="GO:0005886">
    <property type="term" value="C:plasma membrane"/>
    <property type="evidence" value="ECO:0007669"/>
    <property type="project" value="UniProtKB-SubCell"/>
</dbReference>
<evidence type="ECO:0000313" key="9">
    <source>
        <dbReference type="EMBL" id="TDN44984.1"/>
    </source>
</evidence>
<evidence type="ECO:0000256" key="4">
    <source>
        <dbReference type="ARBA" id="ARBA00022692"/>
    </source>
</evidence>
<comment type="subcellular location">
    <subcellularLocation>
        <location evidence="1 7">Cell membrane</location>
        <topology evidence="1 7">Multi-pass membrane protein</topology>
    </subcellularLocation>
</comment>
<feature type="transmembrane region" description="Helical" evidence="7">
    <location>
        <begin position="132"/>
        <end position="151"/>
    </location>
</feature>
<proteinExistence type="inferred from homology"/>
<dbReference type="GO" id="GO:0055085">
    <property type="term" value="P:transmembrane transport"/>
    <property type="evidence" value="ECO:0007669"/>
    <property type="project" value="InterPro"/>
</dbReference>